<proteinExistence type="predicted"/>
<name>A0A0A7FSK5_9CLOT</name>
<dbReference type="HOGENOM" id="CLU_066192_44_5_9"/>
<dbReference type="SUPFAM" id="SSF47413">
    <property type="entry name" value="lambda repressor-like DNA-binding domains"/>
    <property type="match status" value="1"/>
</dbReference>
<reference evidence="3 4" key="1">
    <citation type="journal article" date="2015" name="Infect. Genet. Evol.">
        <title>Genomic sequences of six botulinum neurotoxin-producing strains representing three clostridial species illustrate the mobility and diversity of botulinum neurotoxin genes.</title>
        <authorList>
            <person name="Smith T.J."/>
            <person name="Hill K.K."/>
            <person name="Xie G."/>
            <person name="Foley B.T."/>
            <person name="Williamson C.H."/>
            <person name="Foster J.T."/>
            <person name="Johnson S.L."/>
            <person name="Chertkov O."/>
            <person name="Teshima H."/>
            <person name="Gibbons H.S."/>
            <person name="Johnsky L.A."/>
            <person name="Karavis M.A."/>
            <person name="Smith L.A."/>
        </authorList>
    </citation>
    <scope>NUCLEOTIDE SEQUENCE [LARGE SCALE GENOMIC DNA]</scope>
    <source>
        <strain evidence="3">Sullivan</strain>
    </source>
</reference>
<dbReference type="AlphaFoldDB" id="A0A0A7FSK5"/>
<organism evidence="3 4">
    <name type="scientific">Clostridium baratii str. Sullivan</name>
    <dbReference type="NCBI Taxonomy" id="1415775"/>
    <lineage>
        <taxon>Bacteria</taxon>
        <taxon>Bacillati</taxon>
        <taxon>Bacillota</taxon>
        <taxon>Clostridia</taxon>
        <taxon>Eubacteriales</taxon>
        <taxon>Clostridiaceae</taxon>
        <taxon>Clostridium</taxon>
    </lineage>
</organism>
<dbReference type="PANTHER" id="PTHR46558">
    <property type="entry name" value="TRACRIPTIONAL REGULATORY PROTEIN-RELATED-RELATED"/>
    <property type="match status" value="1"/>
</dbReference>
<dbReference type="OrthoDB" id="1859224at2"/>
<evidence type="ECO:0000256" key="1">
    <source>
        <dbReference type="ARBA" id="ARBA00023125"/>
    </source>
</evidence>
<evidence type="ECO:0000313" key="3">
    <source>
        <dbReference type="EMBL" id="AIY82602.1"/>
    </source>
</evidence>
<dbReference type="InterPro" id="IPR010982">
    <property type="entry name" value="Lambda_DNA-bd_dom_sf"/>
</dbReference>
<gene>
    <name evidence="3" type="ORF">U729_1541</name>
</gene>
<dbReference type="SMART" id="SM00530">
    <property type="entry name" value="HTH_XRE"/>
    <property type="match status" value="1"/>
</dbReference>
<dbReference type="KEGG" id="cbv:U729_1541"/>
<dbReference type="Pfam" id="PF01381">
    <property type="entry name" value="HTH_3"/>
    <property type="match status" value="1"/>
</dbReference>
<evidence type="ECO:0000259" key="2">
    <source>
        <dbReference type="PROSITE" id="PS50943"/>
    </source>
</evidence>
<dbReference type="PROSITE" id="PS50943">
    <property type="entry name" value="HTH_CROC1"/>
    <property type="match status" value="1"/>
</dbReference>
<accession>A0A0A7FSK5</accession>
<sequence length="67" mass="7915">MLKFNVKSERVKQDIKQGEFAKRVGTTPQYLCLVEKGKIEPRRDLMLRIAKELNKSVEELFFAEEEE</sequence>
<dbReference type="RefSeq" id="WP_039313259.1">
    <property type="nucleotide sequence ID" value="NZ_CP006905.1"/>
</dbReference>
<dbReference type="Proteomes" id="UP000030635">
    <property type="component" value="Chromosome"/>
</dbReference>
<dbReference type="EMBL" id="CP006905">
    <property type="protein sequence ID" value="AIY82602.1"/>
    <property type="molecule type" value="Genomic_DNA"/>
</dbReference>
<keyword evidence="1" id="KW-0238">DNA-binding</keyword>
<dbReference type="PANTHER" id="PTHR46558:SF3">
    <property type="entry name" value="TRANSCRIPTIONAL REGULATOR"/>
    <property type="match status" value="1"/>
</dbReference>
<dbReference type="CDD" id="cd00093">
    <property type="entry name" value="HTH_XRE"/>
    <property type="match status" value="1"/>
</dbReference>
<dbReference type="InterPro" id="IPR001387">
    <property type="entry name" value="Cro/C1-type_HTH"/>
</dbReference>
<dbReference type="GO" id="GO:0003677">
    <property type="term" value="F:DNA binding"/>
    <property type="evidence" value="ECO:0007669"/>
    <property type="project" value="UniProtKB-KW"/>
</dbReference>
<protein>
    <submittedName>
        <fullName evidence="3">Helix-turn-helix family protein</fullName>
    </submittedName>
</protein>
<dbReference type="Gene3D" id="1.10.260.40">
    <property type="entry name" value="lambda repressor-like DNA-binding domains"/>
    <property type="match status" value="1"/>
</dbReference>
<evidence type="ECO:0000313" key="4">
    <source>
        <dbReference type="Proteomes" id="UP000030635"/>
    </source>
</evidence>
<keyword evidence="4" id="KW-1185">Reference proteome</keyword>
<feature type="domain" description="HTH cro/C1-type" evidence="2">
    <location>
        <begin position="6"/>
        <end position="60"/>
    </location>
</feature>